<name>A0AC58SN07_TOBAC</name>
<proteinExistence type="predicted"/>
<reference evidence="2" key="2">
    <citation type="submission" date="2025-08" db="UniProtKB">
        <authorList>
            <consortium name="RefSeq"/>
        </authorList>
    </citation>
    <scope>IDENTIFICATION</scope>
    <source>
        <tissue evidence="2">Leaf</tissue>
    </source>
</reference>
<evidence type="ECO:0000313" key="2">
    <source>
        <dbReference type="RefSeq" id="XP_075086359.1"/>
    </source>
</evidence>
<keyword evidence="1" id="KW-1185">Reference proteome</keyword>
<dbReference type="Proteomes" id="UP000790787">
    <property type="component" value="Chromosome 14"/>
</dbReference>
<evidence type="ECO:0000313" key="1">
    <source>
        <dbReference type="Proteomes" id="UP000790787"/>
    </source>
</evidence>
<dbReference type="RefSeq" id="XP_075086359.1">
    <property type="nucleotide sequence ID" value="XM_075230258.1"/>
</dbReference>
<reference evidence="1" key="1">
    <citation type="journal article" date="2014" name="Nat. Commun.">
        <title>The tobacco genome sequence and its comparison with those of tomato and potato.</title>
        <authorList>
            <person name="Sierro N."/>
            <person name="Battey J.N."/>
            <person name="Ouadi S."/>
            <person name="Bakaher N."/>
            <person name="Bovet L."/>
            <person name="Willig A."/>
            <person name="Goepfert S."/>
            <person name="Peitsch M.C."/>
            <person name="Ivanov N.V."/>
        </authorList>
    </citation>
    <scope>NUCLEOTIDE SEQUENCE [LARGE SCALE GENOMIC DNA]</scope>
</reference>
<protein>
    <submittedName>
        <fullName evidence="2">Uncharacterized protein LOC142169058</fullName>
    </submittedName>
</protein>
<accession>A0AC58SN07</accession>
<gene>
    <name evidence="2" type="primary">LOC142169058</name>
</gene>
<organism evidence="1 2">
    <name type="scientific">Nicotiana tabacum</name>
    <name type="common">Common tobacco</name>
    <dbReference type="NCBI Taxonomy" id="4097"/>
    <lineage>
        <taxon>Eukaryota</taxon>
        <taxon>Viridiplantae</taxon>
        <taxon>Streptophyta</taxon>
        <taxon>Embryophyta</taxon>
        <taxon>Tracheophyta</taxon>
        <taxon>Spermatophyta</taxon>
        <taxon>Magnoliopsida</taxon>
        <taxon>eudicotyledons</taxon>
        <taxon>Gunneridae</taxon>
        <taxon>Pentapetalae</taxon>
        <taxon>asterids</taxon>
        <taxon>lamiids</taxon>
        <taxon>Solanales</taxon>
        <taxon>Solanaceae</taxon>
        <taxon>Nicotianoideae</taxon>
        <taxon>Nicotianeae</taxon>
        <taxon>Nicotiana</taxon>
    </lineage>
</organism>
<sequence length="217" mass="24159">MIVNGKPIWAMIDTGTTHNYLASTQVECLGLVVGKGRGHIKVINSPPQPVGGISKGVPVKPDLYEEKFNLRVVIIDDFALIVGLEFIRQTNTIHVPYGDMLLMVGANGVEPCIILCITINMVAENISALQLKKGVKRHEPMFLATLYIEDIEHSSGSIPALVKELLREFEDIMPLDMPKRLPPRRIVDHEIELVPGAKPPVPMPYKMSQPELIELRR</sequence>